<comment type="caution">
    <text evidence="2">The sequence shown here is derived from an EMBL/GenBank/DDBJ whole genome shotgun (WGS) entry which is preliminary data.</text>
</comment>
<evidence type="ECO:0000313" key="2">
    <source>
        <dbReference type="EMBL" id="OLQ13414.1"/>
    </source>
</evidence>
<organism evidence="2 3">
    <name type="scientific">Symbiodinium microadriaticum</name>
    <name type="common">Dinoflagellate</name>
    <name type="synonym">Zooxanthella microadriatica</name>
    <dbReference type="NCBI Taxonomy" id="2951"/>
    <lineage>
        <taxon>Eukaryota</taxon>
        <taxon>Sar</taxon>
        <taxon>Alveolata</taxon>
        <taxon>Dinophyceae</taxon>
        <taxon>Suessiales</taxon>
        <taxon>Symbiodiniaceae</taxon>
        <taxon>Symbiodinium</taxon>
    </lineage>
</organism>
<reference evidence="2 3" key="1">
    <citation type="submission" date="2016-02" db="EMBL/GenBank/DDBJ databases">
        <title>Genome analysis of coral dinoflagellate symbionts highlights evolutionary adaptations to a symbiotic lifestyle.</title>
        <authorList>
            <person name="Aranda M."/>
            <person name="Li Y."/>
            <person name="Liew Y.J."/>
            <person name="Baumgarten S."/>
            <person name="Simakov O."/>
            <person name="Wilson M."/>
            <person name="Piel J."/>
            <person name="Ashoor H."/>
            <person name="Bougouffa S."/>
            <person name="Bajic V.B."/>
            <person name="Ryu T."/>
            <person name="Ravasi T."/>
            <person name="Bayer T."/>
            <person name="Micklem G."/>
            <person name="Kim H."/>
            <person name="Bhak J."/>
            <person name="Lajeunesse T.C."/>
            <person name="Voolstra C.R."/>
        </authorList>
    </citation>
    <scope>NUCLEOTIDE SEQUENCE [LARGE SCALE GENOMIC DNA]</scope>
    <source>
        <strain evidence="2 3">CCMP2467</strain>
    </source>
</reference>
<keyword evidence="3" id="KW-1185">Reference proteome</keyword>
<dbReference type="AlphaFoldDB" id="A0A1Q9F119"/>
<name>A0A1Q9F119_SYMMI</name>
<proteinExistence type="predicted"/>
<dbReference type="Proteomes" id="UP000186817">
    <property type="component" value="Unassembled WGS sequence"/>
</dbReference>
<accession>A0A1Q9F119</accession>
<sequence length="77" mass="8093">MLAERRSRRPLCFAAFIAVATVLGRSVLEAAFSQPNPAHHSQEVSRRSLAGLGVALSTGSLLPLPAEARPAPESTLS</sequence>
<feature type="chain" id="PRO_5012841896" evidence="1">
    <location>
        <begin position="25"/>
        <end position="77"/>
    </location>
</feature>
<protein>
    <submittedName>
        <fullName evidence="2">Uncharacterized protein</fullName>
    </submittedName>
</protein>
<dbReference type="EMBL" id="LSRX01000028">
    <property type="protein sequence ID" value="OLQ13414.1"/>
    <property type="molecule type" value="Genomic_DNA"/>
</dbReference>
<keyword evidence="1" id="KW-0732">Signal</keyword>
<feature type="signal peptide" evidence="1">
    <location>
        <begin position="1"/>
        <end position="24"/>
    </location>
</feature>
<evidence type="ECO:0000256" key="1">
    <source>
        <dbReference type="SAM" id="SignalP"/>
    </source>
</evidence>
<evidence type="ECO:0000313" key="3">
    <source>
        <dbReference type="Proteomes" id="UP000186817"/>
    </source>
</evidence>
<gene>
    <name evidence="2" type="ORF">AK812_SmicGene2563</name>
</gene>